<sequence>MTSAKRIWRRGGSHRPAMQPEQRLYISARTGRESPRELHNRSGGITESAPSDARKPIIGHSAILFACL</sequence>
<organism evidence="2 3">
    <name type="scientific">Methylorubrum populi</name>
    <dbReference type="NCBI Taxonomy" id="223967"/>
    <lineage>
        <taxon>Bacteria</taxon>
        <taxon>Pseudomonadati</taxon>
        <taxon>Pseudomonadota</taxon>
        <taxon>Alphaproteobacteria</taxon>
        <taxon>Hyphomicrobiales</taxon>
        <taxon>Methylobacteriaceae</taxon>
        <taxon>Methylorubrum</taxon>
    </lineage>
</organism>
<proteinExistence type="predicted"/>
<comment type="caution">
    <text evidence="2">The sequence shown here is derived from an EMBL/GenBank/DDBJ whole genome shotgun (WGS) entry which is preliminary data.</text>
</comment>
<reference evidence="2 3" key="1">
    <citation type="submission" date="2019-10" db="EMBL/GenBank/DDBJ databases">
        <title>Draft Genome Sequence of the Caffeine Degrading Methylotroph Methylorubrum populi PINKEL.</title>
        <authorList>
            <person name="Dawson S.C."/>
            <person name="Zhang X."/>
            <person name="Wright M.E."/>
            <person name="Sharma G."/>
            <person name="Langner J.T."/>
            <person name="Ditty J.L."/>
            <person name="Subuyuj G.A."/>
        </authorList>
    </citation>
    <scope>NUCLEOTIDE SEQUENCE [LARGE SCALE GENOMIC DNA]</scope>
    <source>
        <strain evidence="2 3">Pinkel</strain>
    </source>
</reference>
<accession>A0A833N0H9</accession>
<evidence type="ECO:0000256" key="1">
    <source>
        <dbReference type="SAM" id="MobiDB-lite"/>
    </source>
</evidence>
<feature type="region of interest" description="Disordered" evidence="1">
    <location>
        <begin position="1"/>
        <end position="53"/>
    </location>
</feature>
<name>A0A833N0H9_9HYPH</name>
<protein>
    <submittedName>
        <fullName evidence="2">Uncharacterized protein</fullName>
    </submittedName>
</protein>
<evidence type="ECO:0000313" key="2">
    <source>
        <dbReference type="EMBL" id="KAB7786336.1"/>
    </source>
</evidence>
<dbReference type="Proteomes" id="UP000469949">
    <property type="component" value="Unassembled WGS sequence"/>
</dbReference>
<dbReference type="EMBL" id="WEKV01000008">
    <property type="protein sequence ID" value="KAB7786336.1"/>
    <property type="molecule type" value="Genomic_DNA"/>
</dbReference>
<dbReference type="AlphaFoldDB" id="A0A833N0H9"/>
<feature type="compositionally biased region" description="Basic and acidic residues" evidence="1">
    <location>
        <begin position="30"/>
        <end position="40"/>
    </location>
</feature>
<gene>
    <name evidence="2" type="ORF">F8B43_1737</name>
</gene>
<feature type="compositionally biased region" description="Basic residues" evidence="1">
    <location>
        <begin position="1"/>
        <end position="13"/>
    </location>
</feature>
<evidence type="ECO:0000313" key="3">
    <source>
        <dbReference type="Proteomes" id="UP000469949"/>
    </source>
</evidence>